<dbReference type="GO" id="GO:0003887">
    <property type="term" value="F:DNA-directed DNA polymerase activity"/>
    <property type="evidence" value="ECO:0007669"/>
    <property type="project" value="UniProtKB-EC"/>
</dbReference>
<dbReference type="Proteomes" id="UP001597267">
    <property type="component" value="Unassembled WGS sequence"/>
</dbReference>
<protein>
    <submittedName>
        <fullName evidence="1">DNA polymerase III subunit delta</fullName>
        <ecNumber evidence="1">2.7.7.7</ecNumber>
    </submittedName>
</protein>
<keyword evidence="1" id="KW-0808">Transferase</keyword>
<comment type="caution">
    <text evidence="1">The sequence shown here is derived from an EMBL/GenBank/DDBJ whole genome shotgun (WGS) entry which is preliminary data.</text>
</comment>
<proteinExistence type="predicted"/>
<dbReference type="NCBIfam" id="TIGR00678">
    <property type="entry name" value="holB"/>
    <property type="match status" value="1"/>
</dbReference>
<dbReference type="InterPro" id="IPR050238">
    <property type="entry name" value="DNA_Rep/Repair_Clamp_Loader"/>
</dbReference>
<name>A0ABW4J7F8_9LACO</name>
<organism evidence="1 2">
    <name type="scientific">Agrilactobacillus yilanensis</name>
    <dbReference type="NCBI Taxonomy" id="2485997"/>
    <lineage>
        <taxon>Bacteria</taxon>
        <taxon>Bacillati</taxon>
        <taxon>Bacillota</taxon>
        <taxon>Bacilli</taxon>
        <taxon>Lactobacillales</taxon>
        <taxon>Lactobacillaceae</taxon>
        <taxon>Agrilactobacillus</taxon>
    </lineage>
</organism>
<sequence>MAFLVEQLQPRLIRQFENVLTHQRLAQGYLFAGASGTGKRELAQWLALSQFCLEPSATHQPCGKCAECQRILSGNHPDVITVAPENQTIKIEAIRHLKNELYKSGVEGTKRVFIIVSAEKMSVNASNSLLKFLEEPVSDALIILTTTSKSQILPTIRSRMQMIDFHEISAPAAFENFKAQGLMPANAQLMSLLTRDSQQAAAWQTDNNFKPLLQGVLHWFNKLFKGDPEAFVFVQTQLVQNAKNQEQQSLTFQIIVNFYDFLLRLRYDKDKEIINPDLIKLNETSQQVTDRQLTEQLSLVLAVQKQLRVNVSFENVLEALTLKLLAV</sequence>
<dbReference type="Pfam" id="PF13177">
    <property type="entry name" value="DNA_pol3_delta2"/>
    <property type="match status" value="1"/>
</dbReference>
<dbReference type="EC" id="2.7.7.7" evidence="1"/>
<gene>
    <name evidence="1" type="primary">holB</name>
    <name evidence="1" type="ORF">ACFQ5M_09415</name>
</gene>
<dbReference type="InterPro" id="IPR027417">
    <property type="entry name" value="P-loop_NTPase"/>
</dbReference>
<keyword evidence="2" id="KW-1185">Reference proteome</keyword>
<dbReference type="SUPFAM" id="SSF52540">
    <property type="entry name" value="P-loop containing nucleoside triphosphate hydrolases"/>
    <property type="match status" value="1"/>
</dbReference>
<dbReference type="InterPro" id="IPR004622">
    <property type="entry name" value="DNA_pol_HolB"/>
</dbReference>
<dbReference type="EMBL" id="JBHTOP010000024">
    <property type="protein sequence ID" value="MFD1672314.1"/>
    <property type="molecule type" value="Genomic_DNA"/>
</dbReference>
<dbReference type="PANTHER" id="PTHR11669:SF8">
    <property type="entry name" value="DNA POLYMERASE III SUBUNIT DELTA"/>
    <property type="match status" value="1"/>
</dbReference>
<keyword evidence="1" id="KW-0548">Nucleotidyltransferase</keyword>
<accession>A0ABW4J7F8</accession>
<dbReference type="RefSeq" id="WP_125715889.1">
    <property type="nucleotide sequence ID" value="NZ_JBHTOP010000024.1"/>
</dbReference>
<reference evidence="2" key="1">
    <citation type="journal article" date="2019" name="Int. J. Syst. Evol. Microbiol.">
        <title>The Global Catalogue of Microorganisms (GCM) 10K type strain sequencing project: providing services to taxonomists for standard genome sequencing and annotation.</title>
        <authorList>
            <consortium name="The Broad Institute Genomics Platform"/>
            <consortium name="The Broad Institute Genome Sequencing Center for Infectious Disease"/>
            <person name="Wu L."/>
            <person name="Ma J."/>
        </authorList>
    </citation>
    <scope>NUCLEOTIDE SEQUENCE [LARGE SCALE GENOMIC DNA]</scope>
    <source>
        <strain evidence="2">CCM 8896</strain>
    </source>
</reference>
<evidence type="ECO:0000313" key="1">
    <source>
        <dbReference type="EMBL" id="MFD1672314.1"/>
    </source>
</evidence>
<dbReference type="Gene3D" id="3.40.50.300">
    <property type="entry name" value="P-loop containing nucleotide triphosphate hydrolases"/>
    <property type="match status" value="1"/>
</dbReference>
<evidence type="ECO:0000313" key="2">
    <source>
        <dbReference type="Proteomes" id="UP001597267"/>
    </source>
</evidence>
<dbReference type="PANTHER" id="PTHR11669">
    <property type="entry name" value="REPLICATION FACTOR C / DNA POLYMERASE III GAMMA-TAU SUBUNIT"/>
    <property type="match status" value="1"/>
</dbReference>